<dbReference type="RefSeq" id="WP_023597473.1">
    <property type="nucleotide sequence ID" value="NC_023018.2"/>
</dbReference>
<feature type="binding site" evidence="14">
    <location>
        <position position="124"/>
    </location>
    <ligand>
        <name>ATP</name>
        <dbReference type="ChEBI" id="CHEBI:30616"/>
    </ligand>
</feature>
<dbReference type="CDD" id="cd01998">
    <property type="entry name" value="MnmA_TRMU-like"/>
    <property type="match status" value="1"/>
</dbReference>
<organism evidence="18 20">
    <name type="scientific">Pandoraea pnomenusa</name>
    <dbReference type="NCBI Taxonomy" id="93220"/>
    <lineage>
        <taxon>Bacteria</taxon>
        <taxon>Pseudomonadati</taxon>
        <taxon>Pseudomonadota</taxon>
        <taxon>Betaproteobacteria</taxon>
        <taxon>Burkholderiales</taxon>
        <taxon>Burkholderiaceae</taxon>
        <taxon>Pandoraea</taxon>
    </lineage>
</organism>
<dbReference type="KEGG" id="ppno:DA70_12130"/>
<dbReference type="AlphaFoldDB" id="A0A378YT42"/>
<evidence type="ECO:0000313" key="18">
    <source>
        <dbReference type="EMBL" id="SUA80294.1"/>
    </source>
</evidence>
<dbReference type="InterPro" id="IPR014729">
    <property type="entry name" value="Rossmann-like_a/b/a_fold"/>
</dbReference>
<evidence type="ECO:0000256" key="5">
    <source>
        <dbReference type="ARBA" id="ARBA00022490"/>
    </source>
</evidence>
<dbReference type="GO" id="GO:0000049">
    <property type="term" value="F:tRNA binding"/>
    <property type="evidence" value="ECO:0007669"/>
    <property type="project" value="UniProtKB-KW"/>
</dbReference>
<dbReference type="PANTHER" id="PTHR11933:SF5">
    <property type="entry name" value="MITOCHONDRIAL TRNA-SPECIFIC 2-THIOURIDYLASE 1"/>
    <property type="match status" value="1"/>
</dbReference>
<feature type="region of interest" description="Disordered" evidence="15">
    <location>
        <begin position="363"/>
        <end position="399"/>
    </location>
</feature>
<dbReference type="KEGG" id="ppnm:LV28_18570"/>
<keyword evidence="10 14" id="KW-0067">ATP-binding</keyword>
<evidence type="ECO:0000313" key="20">
    <source>
        <dbReference type="Proteomes" id="UP000254573"/>
    </source>
</evidence>
<feature type="site" description="Interaction with tRNA" evidence="14">
    <location>
        <position position="342"/>
    </location>
</feature>
<dbReference type="NCBIfam" id="NF001138">
    <property type="entry name" value="PRK00143.1"/>
    <property type="match status" value="1"/>
</dbReference>
<protein>
    <recommendedName>
        <fullName evidence="4 14">tRNA-specific 2-thiouridylase MnmA</fullName>
        <ecNumber evidence="3 14">2.8.1.13</ecNumber>
    </recommendedName>
</protein>
<dbReference type="PANTHER" id="PTHR11933">
    <property type="entry name" value="TRNA 5-METHYLAMINOMETHYL-2-THIOURIDYLATE -METHYLTRANSFERASE"/>
    <property type="match status" value="1"/>
</dbReference>
<dbReference type="Proteomes" id="UP000254573">
    <property type="component" value="Unassembled WGS sequence"/>
</dbReference>
<feature type="region of interest" description="Interaction with target base in tRNA" evidence="14">
    <location>
        <begin position="95"/>
        <end position="97"/>
    </location>
</feature>
<evidence type="ECO:0000259" key="16">
    <source>
        <dbReference type="Pfam" id="PF20258"/>
    </source>
</evidence>
<evidence type="ECO:0000256" key="2">
    <source>
        <dbReference type="ARBA" id="ARBA00006191"/>
    </source>
</evidence>
<dbReference type="EC" id="2.8.1.13" evidence="3 14"/>
<keyword evidence="12" id="KW-1015">Disulfide bond</keyword>
<dbReference type="GeneID" id="57197363"/>
<dbReference type="STRING" id="93220.A6P55_15770"/>
<feature type="region of interest" description="Interaction with tRNA" evidence="14">
    <location>
        <begin position="308"/>
        <end position="309"/>
    </location>
</feature>
<reference evidence="19 21" key="2">
    <citation type="submission" date="2019-08" db="EMBL/GenBank/DDBJ databases">
        <authorList>
            <person name="Peeters C."/>
        </authorList>
    </citation>
    <scope>NUCLEOTIDE SEQUENCE [LARGE SCALE GENOMIC DNA]</scope>
    <source>
        <strain evidence="19 21">LMG 31119</strain>
    </source>
</reference>
<feature type="binding site" evidence="14">
    <location>
        <begin position="9"/>
        <end position="16"/>
    </location>
    <ligand>
        <name>ATP</name>
        <dbReference type="ChEBI" id="CHEBI:30616"/>
    </ligand>
</feature>
<evidence type="ECO:0000256" key="11">
    <source>
        <dbReference type="ARBA" id="ARBA00022884"/>
    </source>
</evidence>
<keyword evidence="8 14" id="KW-0819">tRNA processing</keyword>
<dbReference type="KEGG" id="prb:X636_14745"/>
<dbReference type="FunFam" id="2.30.30.280:FF:000001">
    <property type="entry name" value="tRNA-specific 2-thiouridylase MnmA"/>
    <property type="match status" value="1"/>
</dbReference>
<evidence type="ECO:0000256" key="3">
    <source>
        <dbReference type="ARBA" id="ARBA00011949"/>
    </source>
</evidence>
<name>A0A378YT42_9BURK</name>
<dbReference type="InterPro" id="IPR046884">
    <property type="entry name" value="MnmA-like_central"/>
</dbReference>
<evidence type="ECO:0000259" key="17">
    <source>
        <dbReference type="Pfam" id="PF20259"/>
    </source>
</evidence>
<keyword evidence="7 14" id="KW-0808">Transferase</keyword>
<comment type="similarity">
    <text evidence="2 14">Belongs to the MnmA/TRMU family.</text>
</comment>
<dbReference type="GO" id="GO:0005737">
    <property type="term" value="C:cytoplasm"/>
    <property type="evidence" value="ECO:0007669"/>
    <property type="project" value="UniProtKB-SubCell"/>
</dbReference>
<feature type="region of interest" description="Interaction with tRNA" evidence="14">
    <location>
        <begin position="146"/>
        <end position="148"/>
    </location>
</feature>
<dbReference type="HAMAP" id="MF_00144">
    <property type="entry name" value="tRNA_thiouridyl_MnmA"/>
    <property type="match status" value="1"/>
</dbReference>
<dbReference type="Gene3D" id="3.40.50.620">
    <property type="entry name" value="HUPs"/>
    <property type="match status" value="1"/>
</dbReference>
<evidence type="ECO:0000256" key="12">
    <source>
        <dbReference type="ARBA" id="ARBA00023157"/>
    </source>
</evidence>
<evidence type="ECO:0000256" key="14">
    <source>
        <dbReference type="HAMAP-Rule" id="MF_00144"/>
    </source>
</evidence>
<keyword evidence="9 14" id="KW-0547">Nucleotide-binding</keyword>
<feature type="domain" description="tRNA-specific 2-thiouridylase MnmA-like C-terminal" evidence="16">
    <location>
        <begin position="283"/>
        <end position="358"/>
    </location>
</feature>
<dbReference type="Gene3D" id="2.30.30.280">
    <property type="entry name" value="Adenine nucleotide alpha hydrolases-like domains"/>
    <property type="match status" value="1"/>
</dbReference>
<feature type="active site" description="Cysteine persulfide intermediate" evidence="14">
    <location>
        <position position="196"/>
    </location>
</feature>
<keyword evidence="11 14" id="KW-0694">RNA-binding</keyword>
<evidence type="ECO:0000256" key="7">
    <source>
        <dbReference type="ARBA" id="ARBA00022679"/>
    </source>
</evidence>
<dbReference type="GO" id="GO:0005524">
    <property type="term" value="F:ATP binding"/>
    <property type="evidence" value="ECO:0007669"/>
    <property type="project" value="UniProtKB-KW"/>
</dbReference>
<dbReference type="EMBL" id="CABPSO010000001">
    <property type="protein sequence ID" value="VVE59818.1"/>
    <property type="molecule type" value="Genomic_DNA"/>
</dbReference>
<feature type="domain" description="tRNA-specific 2-thiouridylase MnmA-like central" evidence="17">
    <location>
        <begin position="204"/>
        <end position="272"/>
    </location>
</feature>
<evidence type="ECO:0000256" key="8">
    <source>
        <dbReference type="ARBA" id="ARBA00022694"/>
    </source>
</evidence>
<feature type="compositionally biased region" description="Basic residues" evidence="15">
    <location>
        <begin position="389"/>
        <end position="399"/>
    </location>
</feature>
<feature type="active site" description="Nucleophile" evidence="14">
    <location>
        <position position="100"/>
    </location>
</feature>
<dbReference type="EMBL" id="UGSG01000001">
    <property type="protein sequence ID" value="SUA80294.1"/>
    <property type="molecule type" value="Genomic_DNA"/>
</dbReference>
<feature type="compositionally biased region" description="Low complexity" evidence="15">
    <location>
        <begin position="363"/>
        <end position="380"/>
    </location>
</feature>
<dbReference type="FunFam" id="3.40.50.620:FF:000004">
    <property type="entry name" value="tRNA-specific 2-thiouridylase MnmA"/>
    <property type="match status" value="1"/>
</dbReference>
<evidence type="ECO:0000256" key="13">
    <source>
        <dbReference type="ARBA" id="ARBA00051542"/>
    </source>
</evidence>
<dbReference type="Pfam" id="PF20259">
    <property type="entry name" value="tRNA_Me_trans_M"/>
    <property type="match status" value="1"/>
</dbReference>
<evidence type="ECO:0000256" key="6">
    <source>
        <dbReference type="ARBA" id="ARBA00022555"/>
    </source>
</evidence>
<proteinExistence type="inferred from homology"/>
<dbReference type="Proteomes" id="UP000361468">
    <property type="component" value="Unassembled WGS sequence"/>
</dbReference>
<evidence type="ECO:0000256" key="15">
    <source>
        <dbReference type="SAM" id="MobiDB-lite"/>
    </source>
</evidence>
<sequence>MSQKRVVVGMSGGVDSSVTAWLLKQQGYDVVGLFMKNWEDDDDSEYCSTRQDWIDVVSVADLIGIDVEAVNFAAEYKDRVFAEFLREYSAGRTPNPDVLCNAEIKFKAFLDHAVALGGETIATGHYARVREHDGRFELLKAFDHTKDQSYFLHRLNQAQLSRTMFPLGEMPKTKVREIAAQIGLPNAKKKDSTGICFIGERPFRDFLNRYLPTTPGPMKTPDGAVVGEHVGLAFYTLGQRKGIGLGGSRDGSGEPWFVARKDMASNTLYVVQGHDHPWLLSATLDAEDLSWVAGEPPAEGTRCGAKTRYRQADAACEVVRADGSQALTLSFPEAQWAVTPGQSAVLYDGEICLGGGIIAATTPATPDTSASVSQASPASVRTEPPTRDAKRKHTILNSH</sequence>
<dbReference type="Pfam" id="PF03054">
    <property type="entry name" value="tRNA_Me_trans"/>
    <property type="match status" value="1"/>
</dbReference>
<comment type="function">
    <text evidence="14">Catalyzes the 2-thiolation of uridine at the wobble position (U34) of tRNA, leading to the formation of s(2)U34.</text>
</comment>
<keyword evidence="5 14" id="KW-0963">Cytoplasm</keyword>
<dbReference type="Pfam" id="PF20258">
    <property type="entry name" value="tRNA_Me_trans_C"/>
    <property type="match status" value="1"/>
</dbReference>
<evidence type="ECO:0000256" key="9">
    <source>
        <dbReference type="ARBA" id="ARBA00022741"/>
    </source>
</evidence>
<dbReference type="SUPFAM" id="SSF52402">
    <property type="entry name" value="Adenine nucleotide alpha hydrolases-like"/>
    <property type="match status" value="1"/>
</dbReference>
<dbReference type="InterPro" id="IPR023382">
    <property type="entry name" value="MnmA-like_central_sf"/>
</dbReference>
<dbReference type="Gene3D" id="2.40.30.10">
    <property type="entry name" value="Translation factors"/>
    <property type="match status" value="1"/>
</dbReference>
<evidence type="ECO:0000313" key="21">
    <source>
        <dbReference type="Proteomes" id="UP000361468"/>
    </source>
</evidence>
<feature type="binding site" evidence="14">
    <location>
        <position position="35"/>
    </location>
    <ligand>
        <name>ATP</name>
        <dbReference type="ChEBI" id="CHEBI:30616"/>
    </ligand>
</feature>
<evidence type="ECO:0000256" key="10">
    <source>
        <dbReference type="ARBA" id="ARBA00022840"/>
    </source>
</evidence>
<comment type="subcellular location">
    <subcellularLocation>
        <location evidence="1 14">Cytoplasm</location>
    </subcellularLocation>
</comment>
<comment type="caution">
    <text evidence="14">Lacks conserved residue(s) required for the propagation of feature annotation.</text>
</comment>
<feature type="site" description="Interaction with tRNA" evidence="14">
    <location>
        <position position="125"/>
    </location>
</feature>
<evidence type="ECO:0000256" key="1">
    <source>
        <dbReference type="ARBA" id="ARBA00004496"/>
    </source>
</evidence>
<gene>
    <name evidence="14 18" type="primary">mnmA</name>
    <name evidence="18" type="ORF">NCTC13160_03667</name>
    <name evidence="19" type="ORF">PPN31119_00034</name>
</gene>
<dbReference type="GO" id="GO:0002143">
    <property type="term" value="P:tRNA wobble position uridine thiolation"/>
    <property type="evidence" value="ECO:0007669"/>
    <property type="project" value="TreeGrafter"/>
</dbReference>
<comment type="catalytic activity">
    <reaction evidence="13 14">
        <text>S-sulfanyl-L-cysteinyl-[protein] + uridine(34) in tRNA + AH2 + ATP = 2-thiouridine(34) in tRNA + L-cysteinyl-[protein] + A + AMP + diphosphate + H(+)</text>
        <dbReference type="Rhea" id="RHEA:47032"/>
        <dbReference type="Rhea" id="RHEA-COMP:10131"/>
        <dbReference type="Rhea" id="RHEA-COMP:11726"/>
        <dbReference type="Rhea" id="RHEA-COMP:11727"/>
        <dbReference type="Rhea" id="RHEA-COMP:11728"/>
        <dbReference type="ChEBI" id="CHEBI:13193"/>
        <dbReference type="ChEBI" id="CHEBI:15378"/>
        <dbReference type="ChEBI" id="CHEBI:17499"/>
        <dbReference type="ChEBI" id="CHEBI:29950"/>
        <dbReference type="ChEBI" id="CHEBI:30616"/>
        <dbReference type="ChEBI" id="CHEBI:33019"/>
        <dbReference type="ChEBI" id="CHEBI:61963"/>
        <dbReference type="ChEBI" id="CHEBI:65315"/>
        <dbReference type="ChEBI" id="CHEBI:87170"/>
        <dbReference type="ChEBI" id="CHEBI:456215"/>
        <dbReference type="EC" id="2.8.1.13"/>
    </reaction>
</comment>
<keyword evidence="6 14" id="KW-0820">tRNA-binding</keyword>
<evidence type="ECO:0000256" key="4">
    <source>
        <dbReference type="ARBA" id="ARBA00013805"/>
    </source>
</evidence>
<dbReference type="InterPro" id="IPR004506">
    <property type="entry name" value="MnmA-like"/>
</dbReference>
<dbReference type="GO" id="GO:0103016">
    <property type="term" value="F:tRNA-uridine 2-sulfurtransferase activity"/>
    <property type="evidence" value="ECO:0007669"/>
    <property type="project" value="UniProtKB-EC"/>
</dbReference>
<dbReference type="InterPro" id="IPR046885">
    <property type="entry name" value="MnmA-like_C"/>
</dbReference>
<dbReference type="NCBIfam" id="TIGR00420">
    <property type="entry name" value="trmU"/>
    <property type="match status" value="1"/>
</dbReference>
<accession>A0A378YT42</accession>
<evidence type="ECO:0000313" key="19">
    <source>
        <dbReference type="EMBL" id="VVE59818.1"/>
    </source>
</evidence>
<dbReference type="FunFam" id="2.40.30.10:FF:000023">
    <property type="entry name" value="tRNA-specific 2-thiouridylase MnmA"/>
    <property type="match status" value="1"/>
</dbReference>
<keyword evidence="21" id="KW-1185">Reference proteome</keyword>
<reference evidence="18 20" key="1">
    <citation type="submission" date="2018-06" db="EMBL/GenBank/DDBJ databases">
        <authorList>
            <consortium name="Pathogen Informatics"/>
            <person name="Doyle S."/>
        </authorList>
    </citation>
    <scope>NUCLEOTIDE SEQUENCE [LARGE SCALE GENOMIC DNA]</scope>
    <source>
        <strain evidence="18 20">NCTC13160</strain>
    </source>
</reference>